<evidence type="ECO:0000256" key="7">
    <source>
        <dbReference type="ARBA" id="ARBA00023295"/>
    </source>
</evidence>
<reference evidence="15 16" key="1">
    <citation type="submission" date="2019-01" db="EMBL/GenBank/DDBJ databases">
        <title>Sequencing of cultivated peanut Arachis hypogaea provides insights into genome evolution and oil improvement.</title>
        <authorList>
            <person name="Chen X."/>
        </authorList>
    </citation>
    <scope>NUCLEOTIDE SEQUENCE [LARGE SCALE GENOMIC DNA]</scope>
    <source>
        <strain evidence="16">cv. Fuhuasheng</strain>
        <tissue evidence="15">Leaves</tissue>
    </source>
</reference>
<dbReference type="SUPFAM" id="SSF51445">
    <property type="entry name" value="(Trans)glycosidases"/>
    <property type="match status" value="1"/>
</dbReference>
<evidence type="ECO:0000256" key="6">
    <source>
        <dbReference type="ARBA" id="ARBA00023157"/>
    </source>
</evidence>
<keyword evidence="5 11" id="KW-0378">Hydrolase</keyword>
<keyword evidence="12" id="KW-1133">Transmembrane helix</keyword>
<evidence type="ECO:0000256" key="2">
    <source>
        <dbReference type="ARBA" id="ARBA00008773"/>
    </source>
</evidence>
<comment type="similarity">
    <text evidence="2 10">Belongs to the glycosyl hydrolase 17 family.</text>
</comment>
<dbReference type="GO" id="GO:0042973">
    <property type="term" value="F:glucan endo-1,3-beta-D-glucosidase activity"/>
    <property type="evidence" value="ECO:0007669"/>
    <property type="project" value="UniProtKB-EC"/>
</dbReference>
<keyword evidence="7 11" id="KW-0326">Glycosidase</keyword>
<evidence type="ECO:0000256" key="8">
    <source>
        <dbReference type="ARBA" id="ARBA00033335"/>
    </source>
</evidence>
<dbReference type="Proteomes" id="UP000289738">
    <property type="component" value="Chromosome B03"/>
</dbReference>
<keyword evidence="12" id="KW-0812">Transmembrane</keyword>
<feature type="signal peptide" evidence="13">
    <location>
        <begin position="1"/>
        <end position="28"/>
    </location>
</feature>
<dbReference type="InterPro" id="IPR017853">
    <property type="entry name" value="GH"/>
</dbReference>
<dbReference type="SMART" id="SM00768">
    <property type="entry name" value="X8"/>
    <property type="match status" value="1"/>
</dbReference>
<dbReference type="PANTHER" id="PTHR32227">
    <property type="entry name" value="GLUCAN ENDO-1,3-BETA-GLUCOSIDASE BG1-RELATED-RELATED"/>
    <property type="match status" value="1"/>
</dbReference>
<evidence type="ECO:0000256" key="11">
    <source>
        <dbReference type="RuleBase" id="RU004336"/>
    </source>
</evidence>
<dbReference type="Gene3D" id="1.20.58.1040">
    <property type="match status" value="1"/>
</dbReference>
<keyword evidence="16" id="KW-1185">Reference proteome</keyword>
<evidence type="ECO:0000256" key="13">
    <source>
        <dbReference type="SAM" id="SignalP"/>
    </source>
</evidence>
<dbReference type="EMBL" id="SDMP01000013">
    <property type="protein sequence ID" value="RYR18912.1"/>
    <property type="molecule type" value="Genomic_DNA"/>
</dbReference>
<dbReference type="InterPro" id="IPR044965">
    <property type="entry name" value="Glyco_hydro_17_plant"/>
</dbReference>
<comment type="caution">
    <text evidence="15">The sequence shown here is derived from an EMBL/GenBank/DDBJ whole genome shotgun (WGS) entry which is preliminary data.</text>
</comment>
<dbReference type="GO" id="GO:0005975">
    <property type="term" value="P:carbohydrate metabolic process"/>
    <property type="evidence" value="ECO:0007669"/>
    <property type="project" value="InterPro"/>
</dbReference>
<keyword evidence="4 13" id="KW-0732">Signal</keyword>
<dbReference type="EC" id="3.2.1.39" evidence="3"/>
<feature type="transmembrane region" description="Helical" evidence="12">
    <location>
        <begin position="473"/>
        <end position="494"/>
    </location>
</feature>
<dbReference type="InterPro" id="IPR000490">
    <property type="entry name" value="Glyco_hydro_17"/>
</dbReference>
<keyword evidence="6" id="KW-1015">Disulfide bond</keyword>
<gene>
    <name evidence="15" type="ORF">Ahy_B03g063532</name>
</gene>
<dbReference type="Pfam" id="PF07983">
    <property type="entry name" value="X8"/>
    <property type="match status" value="1"/>
</dbReference>
<feature type="chain" id="PRO_5019260261" description="glucan endo-1,3-beta-D-glucosidase" evidence="13">
    <location>
        <begin position="29"/>
        <end position="495"/>
    </location>
</feature>
<proteinExistence type="inferred from homology"/>
<dbReference type="STRING" id="3818.A0A444ZY14"/>
<dbReference type="OrthoDB" id="408788at2759"/>
<evidence type="ECO:0000313" key="16">
    <source>
        <dbReference type="Proteomes" id="UP000289738"/>
    </source>
</evidence>
<evidence type="ECO:0000256" key="3">
    <source>
        <dbReference type="ARBA" id="ARBA00012780"/>
    </source>
</evidence>
<protein>
    <recommendedName>
        <fullName evidence="3">glucan endo-1,3-beta-D-glucosidase</fullName>
        <ecNumber evidence="3">3.2.1.39</ecNumber>
    </recommendedName>
    <alternativeName>
        <fullName evidence="8">(1-&gt;3)-beta-glucan endohydrolase</fullName>
    </alternativeName>
    <alternativeName>
        <fullName evidence="9">Beta-1,3-endoglucanase</fullName>
    </alternativeName>
</protein>
<dbReference type="FunFam" id="3.20.20.80:FF:000008">
    <property type="entry name" value="Glucan endo-1,3-beta-glucosidase 5"/>
    <property type="match status" value="1"/>
</dbReference>
<dbReference type="Gramene" id="arahy.Tifrunner.gnm2.ann2.Ah13g469100.1">
    <property type="protein sequence ID" value="arahy.Tifrunner.gnm2.ann2.Ah13g469100.1-CDS"/>
    <property type="gene ID" value="arahy.Tifrunner.gnm2.ann2.Ah13g469100"/>
</dbReference>
<feature type="domain" description="X8" evidence="14">
    <location>
        <begin position="378"/>
        <end position="463"/>
    </location>
</feature>
<comment type="catalytic activity">
    <reaction evidence="1">
        <text>Hydrolysis of (1-&gt;3)-beta-D-glucosidic linkages in (1-&gt;3)-beta-D-glucans.</text>
        <dbReference type="EC" id="3.2.1.39"/>
    </reaction>
</comment>
<evidence type="ECO:0000256" key="1">
    <source>
        <dbReference type="ARBA" id="ARBA00000382"/>
    </source>
</evidence>
<dbReference type="Pfam" id="PF00332">
    <property type="entry name" value="Glyco_hydro_17"/>
    <property type="match status" value="1"/>
</dbReference>
<evidence type="ECO:0000259" key="14">
    <source>
        <dbReference type="SMART" id="SM00768"/>
    </source>
</evidence>
<accession>A0A444ZY14</accession>
<evidence type="ECO:0000256" key="9">
    <source>
        <dbReference type="ARBA" id="ARBA00033417"/>
    </source>
</evidence>
<dbReference type="InterPro" id="IPR012946">
    <property type="entry name" value="X8"/>
</dbReference>
<organism evidence="15 16">
    <name type="scientific">Arachis hypogaea</name>
    <name type="common">Peanut</name>
    <dbReference type="NCBI Taxonomy" id="3818"/>
    <lineage>
        <taxon>Eukaryota</taxon>
        <taxon>Viridiplantae</taxon>
        <taxon>Streptophyta</taxon>
        <taxon>Embryophyta</taxon>
        <taxon>Tracheophyta</taxon>
        <taxon>Spermatophyta</taxon>
        <taxon>Magnoliopsida</taxon>
        <taxon>eudicotyledons</taxon>
        <taxon>Gunneridae</taxon>
        <taxon>Pentapetalae</taxon>
        <taxon>rosids</taxon>
        <taxon>fabids</taxon>
        <taxon>Fabales</taxon>
        <taxon>Fabaceae</taxon>
        <taxon>Papilionoideae</taxon>
        <taxon>50 kb inversion clade</taxon>
        <taxon>dalbergioids sensu lato</taxon>
        <taxon>Dalbergieae</taxon>
        <taxon>Pterocarpus clade</taxon>
        <taxon>Arachis</taxon>
    </lineage>
</organism>
<dbReference type="PROSITE" id="PS00587">
    <property type="entry name" value="GLYCOSYL_HYDROL_F17"/>
    <property type="match status" value="1"/>
</dbReference>
<evidence type="ECO:0000256" key="4">
    <source>
        <dbReference type="ARBA" id="ARBA00022729"/>
    </source>
</evidence>
<evidence type="ECO:0000313" key="15">
    <source>
        <dbReference type="EMBL" id="RYR18912.1"/>
    </source>
</evidence>
<name>A0A444ZY14_ARAHY</name>
<dbReference type="Gene3D" id="3.20.20.80">
    <property type="entry name" value="Glycosidases"/>
    <property type="match status" value="1"/>
</dbReference>
<dbReference type="AlphaFoldDB" id="A0A444ZY14"/>
<keyword evidence="12" id="KW-0472">Membrane</keyword>
<sequence>MALPKFLMWPFSLTWLFLVHWQLHHVEGAPEPEAVPGIGINWGLLATHPINPPIVVNMLKDNGIKKAKIFDTDPWVVSAFTGSNIELMVGIPNDQLRKLARDANYAHDWVKNNVTKFVYKEAVNIRYVSVGNEPFLRSYNGSFVNITFPAMQNVQNAIDKAGYGDKIKVTTALNADVYESKTDKPSDGEFRPDVFHAIKEIVQFLDEHNSPFLVNIYPFLSLYQNEGFPMDFAFFDGVANPVTDNDKEYHNVFDANFDTLVWSLRKIDHSNVNIVIGEIGWPTDGNKHGTPSNAKRFYQGFLKKMASKTGTPLRPGPMDAYMFSLLDEDDKSIAPGNFERHWGIFRYDGKPKFEVDFSGNGENKMPIEAKGVVYQERKWCVIKPFDKSLNMSSLPGALSYACALGDCTSLGAGSSCANQSEDGSASYAFNSYFQISDQSVEACDFKGLANIVTDDPTNGTCFFPIQIESSGNMLTTLLIKVGLFAGFSLIFLTFM</sequence>
<evidence type="ECO:0000256" key="10">
    <source>
        <dbReference type="RuleBase" id="RU004335"/>
    </source>
</evidence>
<dbReference type="SMR" id="A0A444ZY14"/>
<evidence type="ECO:0000256" key="12">
    <source>
        <dbReference type="SAM" id="Phobius"/>
    </source>
</evidence>
<evidence type="ECO:0000256" key="5">
    <source>
        <dbReference type="ARBA" id="ARBA00022801"/>
    </source>
</evidence>